<dbReference type="AlphaFoldDB" id="A0A6J4MWV9"/>
<feature type="domain" description="DUF3131" evidence="2">
    <location>
        <begin position="51"/>
        <end position="413"/>
    </location>
</feature>
<evidence type="ECO:0000256" key="1">
    <source>
        <dbReference type="SAM" id="SignalP"/>
    </source>
</evidence>
<organism evidence="3">
    <name type="scientific">uncultured Gemmatimonadota bacterium</name>
    <dbReference type="NCBI Taxonomy" id="203437"/>
    <lineage>
        <taxon>Bacteria</taxon>
        <taxon>Pseudomonadati</taxon>
        <taxon>Gemmatimonadota</taxon>
        <taxon>environmental samples</taxon>
    </lineage>
</organism>
<dbReference type="EMBL" id="CADCTW010000240">
    <property type="protein sequence ID" value="CAA9369758.1"/>
    <property type="molecule type" value="Genomic_DNA"/>
</dbReference>
<dbReference type="PROSITE" id="PS51257">
    <property type="entry name" value="PROKAR_LIPOPROTEIN"/>
    <property type="match status" value="1"/>
</dbReference>
<keyword evidence="1" id="KW-0732">Signal</keyword>
<feature type="signal peptide" evidence="1">
    <location>
        <begin position="1"/>
        <end position="22"/>
    </location>
</feature>
<accession>A0A6J4MWV9</accession>
<dbReference type="Gene3D" id="1.50.10.140">
    <property type="match status" value="1"/>
</dbReference>
<feature type="chain" id="PRO_5026656356" evidence="1">
    <location>
        <begin position="23"/>
        <end position="419"/>
    </location>
</feature>
<sequence length="419" mass="45539">MILSPARRFSAIVLLALTAACADDAPGPLLPELPVPTRPRPHPDRALFLEAARGAWTYAAAEYQPATGLINSVAGYPYATVWDIASGLAAIHCAGELGLIRAGDADARLGRALATLESMRLFDGIAPNKNYSTATGAIAGRDDREPATERGYGWSSTDIGRLLVWLRIIAVQRPEHAATVRRIVARMDLSQIVRDGYLQGREVSPTGELLRYQEGRLGYEQYAAYGFALWGHRAESALRLRENAVPVQALGIPLLADRRGDDFLTSEPFILAGLELGWNREMAELANGVLAAQQVRFQRTGQPTFVSEDAIPRAPYYFYYYAVSYRGQPFVVGVQGTNVILDEPRWISAKAAVAWHALLPSPYTRLGIDAVAPARHPTKGWSSGVYESTRAPTGSENINTAAVVLQAALFAESGRPLVQ</sequence>
<name>A0A6J4MWV9_9BACT</name>
<evidence type="ECO:0000259" key="2">
    <source>
        <dbReference type="Pfam" id="PF11329"/>
    </source>
</evidence>
<dbReference type="Pfam" id="PF11329">
    <property type="entry name" value="DUF3131"/>
    <property type="match status" value="1"/>
</dbReference>
<proteinExistence type="predicted"/>
<dbReference type="InterPro" id="IPR021478">
    <property type="entry name" value="DUF3131"/>
</dbReference>
<reference evidence="3" key="1">
    <citation type="submission" date="2020-02" db="EMBL/GenBank/DDBJ databases">
        <authorList>
            <person name="Meier V. D."/>
        </authorList>
    </citation>
    <scope>NUCLEOTIDE SEQUENCE</scope>
    <source>
        <strain evidence="3">AVDCRST_MAG68</strain>
    </source>
</reference>
<protein>
    <submittedName>
        <fullName evidence="3">Permease of the drug/metabolite transporter (DMT) superfamily</fullName>
    </submittedName>
</protein>
<evidence type="ECO:0000313" key="3">
    <source>
        <dbReference type="EMBL" id="CAA9369758.1"/>
    </source>
</evidence>
<gene>
    <name evidence="3" type="ORF">AVDCRST_MAG68-5393</name>
</gene>